<evidence type="ECO:0008006" key="3">
    <source>
        <dbReference type="Google" id="ProtNLM"/>
    </source>
</evidence>
<dbReference type="AlphaFoldDB" id="A0A916WGI6"/>
<dbReference type="Proteomes" id="UP000606922">
    <property type="component" value="Unassembled WGS sequence"/>
</dbReference>
<keyword evidence="2" id="KW-1185">Reference proteome</keyword>
<accession>A0A916WGI6</accession>
<reference evidence="1" key="2">
    <citation type="submission" date="2020-09" db="EMBL/GenBank/DDBJ databases">
        <authorList>
            <person name="Sun Q."/>
            <person name="Zhou Y."/>
        </authorList>
    </citation>
    <scope>NUCLEOTIDE SEQUENCE</scope>
    <source>
        <strain evidence="1">CGMCC 1.12813</strain>
    </source>
</reference>
<evidence type="ECO:0000313" key="1">
    <source>
        <dbReference type="EMBL" id="GGA95652.1"/>
    </source>
</evidence>
<protein>
    <recommendedName>
        <fullName evidence="3">Hydroxymethylpyrimidine pyrophosphatase-like HAD family hydrolase</fullName>
    </recommendedName>
</protein>
<name>A0A916WGI6_9MICO</name>
<evidence type="ECO:0000313" key="2">
    <source>
        <dbReference type="Proteomes" id="UP000606922"/>
    </source>
</evidence>
<organism evidence="1 2">
    <name type="scientific">Conyzicola nivalis</name>
    <dbReference type="NCBI Taxonomy" id="1477021"/>
    <lineage>
        <taxon>Bacteria</taxon>
        <taxon>Bacillati</taxon>
        <taxon>Actinomycetota</taxon>
        <taxon>Actinomycetes</taxon>
        <taxon>Micrococcales</taxon>
        <taxon>Microbacteriaceae</taxon>
        <taxon>Conyzicola</taxon>
    </lineage>
</organism>
<comment type="caution">
    <text evidence="1">The sequence shown here is derived from an EMBL/GenBank/DDBJ whole genome shotgun (WGS) entry which is preliminary data.</text>
</comment>
<proteinExistence type="predicted"/>
<dbReference type="EMBL" id="BMGB01000001">
    <property type="protein sequence ID" value="GGA95652.1"/>
    <property type="molecule type" value="Genomic_DNA"/>
</dbReference>
<sequence length="306" mass="32668">MKQSGVTSTPAPSVTAPLGLLLDVDGPVASPVSRSIGIPSIVSDLVLLAGAGVPIAFITGRSDAFIRDEVITPLLAAGLGEALARPATSMFGVFEKGAVWAPVTADGLGDIVVDEAVALPKAVVDELRELVASEFSDTMFFDETKHAMVSVEQRTDVSREVYLPTQERFNDASFAVLERHGIGVRLGDREAPDAAGQVPFRLDPTIISTDIESVLLDKDRGAERALEYFAASGPLPTLWRSVGDSRSDYLMADHLHSAGYDVAHVDVRPLDGILDRPYDIITEGELIHDEAGAAFLGHWVTKLGLR</sequence>
<gene>
    <name evidence="1" type="ORF">GCM10010979_07600</name>
</gene>
<reference evidence="1" key="1">
    <citation type="journal article" date="2014" name="Int. J. Syst. Evol. Microbiol.">
        <title>Complete genome sequence of Corynebacterium casei LMG S-19264T (=DSM 44701T), isolated from a smear-ripened cheese.</title>
        <authorList>
            <consortium name="US DOE Joint Genome Institute (JGI-PGF)"/>
            <person name="Walter F."/>
            <person name="Albersmeier A."/>
            <person name="Kalinowski J."/>
            <person name="Ruckert C."/>
        </authorList>
    </citation>
    <scope>NUCLEOTIDE SEQUENCE</scope>
    <source>
        <strain evidence="1">CGMCC 1.12813</strain>
    </source>
</reference>